<gene>
    <name evidence="13" type="ORF">ES332_D11G246900v1</name>
</gene>
<evidence type="ECO:0000256" key="3">
    <source>
        <dbReference type="ARBA" id="ARBA00010617"/>
    </source>
</evidence>
<evidence type="ECO:0000256" key="2">
    <source>
        <dbReference type="ARBA" id="ARBA00004167"/>
    </source>
</evidence>
<evidence type="ECO:0000256" key="11">
    <source>
        <dbReference type="ARBA" id="ARBA00023136"/>
    </source>
</evidence>
<evidence type="ECO:0000313" key="13">
    <source>
        <dbReference type="EMBL" id="TYH45184.1"/>
    </source>
</evidence>
<dbReference type="Gene3D" id="1.10.630.10">
    <property type="entry name" value="Cytochrome P450"/>
    <property type="match status" value="1"/>
</dbReference>
<evidence type="ECO:0000256" key="9">
    <source>
        <dbReference type="ARBA" id="ARBA00023004"/>
    </source>
</evidence>
<dbReference type="EMBL" id="CM017633">
    <property type="protein sequence ID" value="TYH45184.1"/>
    <property type="molecule type" value="Genomic_DNA"/>
</dbReference>
<evidence type="ECO:0000256" key="10">
    <source>
        <dbReference type="ARBA" id="ARBA00023033"/>
    </source>
</evidence>
<protein>
    <recommendedName>
        <fullName evidence="15">Cytochrome P450</fullName>
    </recommendedName>
</protein>
<dbReference type="Proteomes" id="UP000322667">
    <property type="component" value="Chromosome D11"/>
</dbReference>
<evidence type="ECO:0000256" key="1">
    <source>
        <dbReference type="ARBA" id="ARBA00001971"/>
    </source>
</evidence>
<evidence type="ECO:0000256" key="8">
    <source>
        <dbReference type="ARBA" id="ARBA00023002"/>
    </source>
</evidence>
<dbReference type="InterPro" id="IPR002401">
    <property type="entry name" value="Cyt_P450_E_grp-I"/>
</dbReference>
<dbReference type="GO" id="GO:0016705">
    <property type="term" value="F:oxidoreductase activity, acting on paired donors, with incorporation or reduction of molecular oxygen"/>
    <property type="evidence" value="ECO:0007669"/>
    <property type="project" value="InterPro"/>
</dbReference>
<sequence length="451" mass="51692">MLVFDFLQLECLRSILFLIVFTLLLMKEEKNKRIVEASLYAVAKGNLRHRSLENLSKKYDSIMLLQLGSAPMVIVSSAKIAQQVLKIHDLYCCTRPASPRPNSDHWKEMHKVFISELLSMKRVQSFAYARETEVDKLITSLSQALSKLVNLNEKIFALVDGIIGTVAFGKIYGTDQFKDQVFPNVLGEAMNMLFDGYLQMVLDQHLDHARPKPEQEDFVDFLIRLMKDESNSFKVSENCVKVMLFDAFIGGIVTTSTTILWAMSELIKNPRVMNKVQAEIRNCIGKKAKVEGKDVSKLKYLKMVVKETFRLHPPVPILPPREAMWEFKVGEFDILPKTRILVNVWAIGRDPNGWENPNEFYPERFDGSRIDFRGPDFNLLSFGAGRQICPGLDMGATNVEFTLANMLYLFHWELPNDMKREDISMEEEGGLACQRRTPLWLVPISNRSQLE</sequence>
<dbReference type="InterPro" id="IPR036396">
    <property type="entry name" value="Cyt_P450_sf"/>
</dbReference>
<keyword evidence="8" id="KW-0560">Oxidoreductase</keyword>
<evidence type="ECO:0000256" key="5">
    <source>
        <dbReference type="ARBA" id="ARBA00022692"/>
    </source>
</evidence>
<accession>A0A5D2IRU1</accession>
<dbReference type="PRINTS" id="PR00463">
    <property type="entry name" value="EP450I"/>
</dbReference>
<keyword evidence="10" id="KW-0503">Monooxygenase</keyword>
<comment type="subcellular location">
    <subcellularLocation>
        <location evidence="2">Membrane</location>
        <topology evidence="2">Single-pass membrane protein</topology>
    </subcellularLocation>
</comment>
<keyword evidence="7" id="KW-1133">Transmembrane helix</keyword>
<name>A0A5D2IRU1_GOSTO</name>
<keyword evidence="6 12" id="KW-0479">Metal-binding</keyword>
<evidence type="ECO:0000256" key="4">
    <source>
        <dbReference type="ARBA" id="ARBA00022617"/>
    </source>
</evidence>
<keyword evidence="4 12" id="KW-0349">Heme</keyword>
<dbReference type="FunFam" id="1.10.630.10:FF:000126">
    <property type="entry name" value="Predicted protein"/>
    <property type="match status" value="1"/>
</dbReference>
<organism evidence="13 14">
    <name type="scientific">Gossypium tomentosum</name>
    <name type="common">Hawaiian cotton</name>
    <name type="synonym">Gossypium sandvicense</name>
    <dbReference type="NCBI Taxonomy" id="34277"/>
    <lineage>
        <taxon>Eukaryota</taxon>
        <taxon>Viridiplantae</taxon>
        <taxon>Streptophyta</taxon>
        <taxon>Embryophyta</taxon>
        <taxon>Tracheophyta</taxon>
        <taxon>Spermatophyta</taxon>
        <taxon>Magnoliopsida</taxon>
        <taxon>eudicotyledons</taxon>
        <taxon>Gunneridae</taxon>
        <taxon>Pentapetalae</taxon>
        <taxon>rosids</taxon>
        <taxon>malvids</taxon>
        <taxon>Malvales</taxon>
        <taxon>Malvaceae</taxon>
        <taxon>Malvoideae</taxon>
        <taxon>Gossypium</taxon>
    </lineage>
</organism>
<evidence type="ECO:0000256" key="12">
    <source>
        <dbReference type="PIRSR" id="PIRSR602401-1"/>
    </source>
</evidence>
<keyword evidence="9 12" id="KW-0408">Iron</keyword>
<dbReference type="GO" id="GO:0020037">
    <property type="term" value="F:heme binding"/>
    <property type="evidence" value="ECO:0007669"/>
    <property type="project" value="InterPro"/>
</dbReference>
<evidence type="ECO:0000256" key="6">
    <source>
        <dbReference type="ARBA" id="ARBA00022723"/>
    </source>
</evidence>
<dbReference type="PRINTS" id="PR00385">
    <property type="entry name" value="P450"/>
</dbReference>
<dbReference type="PANTHER" id="PTHR47956">
    <property type="entry name" value="CYTOCHROME P450 71B11-RELATED"/>
    <property type="match status" value="1"/>
</dbReference>
<dbReference type="GO" id="GO:0016020">
    <property type="term" value="C:membrane"/>
    <property type="evidence" value="ECO:0007669"/>
    <property type="project" value="UniProtKB-SubCell"/>
</dbReference>
<keyword evidence="5" id="KW-0812">Transmembrane</keyword>
<dbReference type="PANTHER" id="PTHR47956:SF28">
    <property type="entry name" value="EUPATOLIDE SYNTHASE"/>
    <property type="match status" value="1"/>
</dbReference>
<proteinExistence type="inferred from homology"/>
<comment type="cofactor">
    <cofactor evidence="1 12">
        <name>heme</name>
        <dbReference type="ChEBI" id="CHEBI:30413"/>
    </cofactor>
</comment>
<dbReference type="SUPFAM" id="SSF48264">
    <property type="entry name" value="Cytochrome P450"/>
    <property type="match status" value="1"/>
</dbReference>
<dbReference type="InterPro" id="IPR001128">
    <property type="entry name" value="Cyt_P450"/>
</dbReference>
<evidence type="ECO:0008006" key="15">
    <source>
        <dbReference type="Google" id="ProtNLM"/>
    </source>
</evidence>
<feature type="binding site" description="axial binding residue" evidence="12">
    <location>
        <position position="389"/>
    </location>
    <ligand>
        <name>heme</name>
        <dbReference type="ChEBI" id="CHEBI:30413"/>
    </ligand>
    <ligandPart>
        <name>Fe</name>
        <dbReference type="ChEBI" id="CHEBI:18248"/>
    </ligandPart>
</feature>
<dbReference type="InterPro" id="IPR050193">
    <property type="entry name" value="Cytochrome_P450_71"/>
</dbReference>
<evidence type="ECO:0000313" key="14">
    <source>
        <dbReference type="Proteomes" id="UP000322667"/>
    </source>
</evidence>
<dbReference type="Pfam" id="PF00067">
    <property type="entry name" value="p450"/>
    <property type="match status" value="2"/>
</dbReference>
<reference evidence="13 14" key="1">
    <citation type="submission" date="2019-07" db="EMBL/GenBank/DDBJ databases">
        <title>WGS assembly of Gossypium tomentosum.</title>
        <authorList>
            <person name="Chen Z.J."/>
            <person name="Sreedasyam A."/>
            <person name="Ando A."/>
            <person name="Song Q."/>
            <person name="De L."/>
            <person name="Hulse-Kemp A."/>
            <person name="Ding M."/>
            <person name="Ye W."/>
            <person name="Kirkbride R."/>
            <person name="Jenkins J."/>
            <person name="Plott C."/>
            <person name="Lovell J."/>
            <person name="Lin Y.-M."/>
            <person name="Vaughn R."/>
            <person name="Liu B."/>
            <person name="Li W."/>
            <person name="Simpson S."/>
            <person name="Scheffler B."/>
            <person name="Saski C."/>
            <person name="Grover C."/>
            <person name="Hu G."/>
            <person name="Conover J."/>
            <person name="Carlson J."/>
            <person name="Shu S."/>
            <person name="Boston L."/>
            <person name="Williams M."/>
            <person name="Peterson D."/>
            <person name="Mcgee K."/>
            <person name="Jones D."/>
            <person name="Wendel J."/>
            <person name="Stelly D."/>
            <person name="Grimwood J."/>
            <person name="Schmutz J."/>
        </authorList>
    </citation>
    <scope>NUCLEOTIDE SEQUENCE [LARGE SCALE GENOMIC DNA]</scope>
    <source>
        <strain evidence="13">7179.01</strain>
    </source>
</reference>
<keyword evidence="11" id="KW-0472">Membrane</keyword>
<comment type="similarity">
    <text evidence="3">Belongs to the cytochrome P450 family.</text>
</comment>
<keyword evidence="14" id="KW-1185">Reference proteome</keyword>
<dbReference type="CDD" id="cd11072">
    <property type="entry name" value="CYP71-like"/>
    <property type="match status" value="1"/>
</dbReference>
<evidence type="ECO:0000256" key="7">
    <source>
        <dbReference type="ARBA" id="ARBA00022989"/>
    </source>
</evidence>
<dbReference type="GO" id="GO:0004497">
    <property type="term" value="F:monooxygenase activity"/>
    <property type="evidence" value="ECO:0007669"/>
    <property type="project" value="UniProtKB-KW"/>
</dbReference>
<dbReference type="AlphaFoldDB" id="A0A5D2IRU1"/>
<dbReference type="GO" id="GO:0005506">
    <property type="term" value="F:iron ion binding"/>
    <property type="evidence" value="ECO:0007669"/>
    <property type="project" value="InterPro"/>
</dbReference>